<organism evidence="2 3">
    <name type="scientific">Magnusiomyces paraingens</name>
    <dbReference type="NCBI Taxonomy" id="2606893"/>
    <lineage>
        <taxon>Eukaryota</taxon>
        <taxon>Fungi</taxon>
        <taxon>Dikarya</taxon>
        <taxon>Ascomycota</taxon>
        <taxon>Saccharomycotina</taxon>
        <taxon>Dipodascomycetes</taxon>
        <taxon>Dipodascales</taxon>
        <taxon>Dipodascaceae</taxon>
        <taxon>Magnusiomyces</taxon>
    </lineage>
</organism>
<dbReference type="Proteomes" id="UP000398389">
    <property type="component" value="Unassembled WGS sequence"/>
</dbReference>
<name>A0A5E8BCI2_9ASCO</name>
<sequence length="76" mass="8563">MSRLCKKSKIRKTVKEAAGGIPVTEKASTLIYLDYVLFLQKILQEADMEAARMGDKTITSRHIESCLEKSLKSFRG</sequence>
<proteinExistence type="predicted"/>
<evidence type="ECO:0000259" key="1">
    <source>
        <dbReference type="Pfam" id="PF00808"/>
    </source>
</evidence>
<accession>A0A5E8BCI2</accession>
<evidence type="ECO:0000313" key="3">
    <source>
        <dbReference type="Proteomes" id="UP000398389"/>
    </source>
</evidence>
<keyword evidence="3" id="KW-1185">Reference proteome</keyword>
<feature type="domain" description="Transcription factor CBF/NF-Y/archaeal histone" evidence="1">
    <location>
        <begin position="8"/>
        <end position="67"/>
    </location>
</feature>
<dbReference type="SUPFAM" id="SSF47113">
    <property type="entry name" value="Histone-fold"/>
    <property type="match status" value="1"/>
</dbReference>
<dbReference type="InterPro" id="IPR003958">
    <property type="entry name" value="CBFA_NFYB_domain"/>
</dbReference>
<dbReference type="OrthoDB" id="2543597at2759"/>
<dbReference type="EMBL" id="CABVLU010000002">
    <property type="protein sequence ID" value="VVT48999.1"/>
    <property type="molecule type" value="Genomic_DNA"/>
</dbReference>
<dbReference type="RefSeq" id="XP_031852665.1">
    <property type="nucleotide sequence ID" value="XM_031996774.1"/>
</dbReference>
<dbReference type="GeneID" id="43580874"/>
<reference evidence="2 3" key="1">
    <citation type="submission" date="2019-09" db="EMBL/GenBank/DDBJ databases">
        <authorList>
            <person name="Brejova B."/>
        </authorList>
    </citation>
    <scope>NUCLEOTIDE SEQUENCE [LARGE SCALE GENOMIC DNA]</scope>
</reference>
<protein>
    <recommendedName>
        <fullName evidence="1">Transcription factor CBF/NF-Y/archaeal histone domain-containing protein</fullName>
    </recommendedName>
</protein>
<dbReference type="InterPro" id="IPR009072">
    <property type="entry name" value="Histone-fold"/>
</dbReference>
<gene>
    <name evidence="2" type="ORF">SAPINGB_P002054</name>
</gene>
<dbReference type="Gene3D" id="1.10.20.10">
    <property type="entry name" value="Histone, subunit A"/>
    <property type="match status" value="1"/>
</dbReference>
<dbReference type="AlphaFoldDB" id="A0A5E8BCI2"/>
<dbReference type="GO" id="GO:0046982">
    <property type="term" value="F:protein heterodimerization activity"/>
    <property type="evidence" value="ECO:0007669"/>
    <property type="project" value="InterPro"/>
</dbReference>
<evidence type="ECO:0000313" key="2">
    <source>
        <dbReference type="EMBL" id="VVT48999.1"/>
    </source>
</evidence>
<dbReference type="Pfam" id="PF00808">
    <property type="entry name" value="CBFD_NFYB_HMF"/>
    <property type="match status" value="1"/>
</dbReference>
<dbReference type="CDD" id="cd13732">
    <property type="entry name" value="HFD_CENP-W"/>
    <property type="match status" value="1"/>
</dbReference>